<accession>A0A437S9L0</accession>
<dbReference type="InterPro" id="IPR027024">
    <property type="entry name" value="UCP027386_ABC_sbc_TM0202"/>
</dbReference>
<evidence type="ECO:0000313" key="2">
    <source>
        <dbReference type="EMBL" id="RVU55534.1"/>
    </source>
</evidence>
<evidence type="ECO:0000256" key="1">
    <source>
        <dbReference type="SAM" id="SignalP"/>
    </source>
</evidence>
<reference evidence="2 3" key="1">
    <citation type="submission" date="2018-11" db="EMBL/GenBank/DDBJ databases">
        <title>Genome sequencing and assembly of Anaerosphaera sp. nov., GS7-6-2.</title>
        <authorList>
            <person name="Rettenmaier R."/>
            <person name="Liebl W."/>
            <person name="Zverlov V."/>
        </authorList>
    </citation>
    <scope>NUCLEOTIDE SEQUENCE [LARGE SCALE GENOMIC DNA]</scope>
    <source>
        <strain evidence="2 3">GS7-6-2</strain>
    </source>
</reference>
<dbReference type="UniPathway" id="UPA00079"/>
<comment type="caution">
    <text evidence="2">The sequence shown here is derived from an EMBL/GenBank/DDBJ whole genome shotgun (WGS) entry which is preliminary data.</text>
</comment>
<protein>
    <submittedName>
        <fullName evidence="2">ABC transporter substrate-binding protein</fullName>
    </submittedName>
</protein>
<sequence>MNRKKISVLLMSMLLILLTACGNKEEVVEKSVEPTSISIGALKGPTAMGLVKLFNDSDKGVEQGNNYKYKIAASPDEIVAGLSKGEFDVAAIPANLASILYNKTEGKLLKVSNLNTLGVLYIASKEDIDTLEDLKSKTVIMSGKGSTPEFAFKEILLKKGIDPERDLKIEYRSQHEEVLAELIKDDSVVALLPQPFLTVAETKVEGLKVNFSLNDLWEDFSGEPLITGVLVVRNEFLEENKENFDLFLEEYKASVDFVNENIEEAAVLVGNYDIVPEEVAKIAIPKCNIVYVEGDELKAALTTYLEVLSQSDKASVGGELPDENFYYKR</sequence>
<dbReference type="PANTHER" id="PTHR30024:SF46">
    <property type="entry name" value="ABC TRANSPORTER, SUBSTRATE-BINDING LIPOPROTEIN"/>
    <property type="match status" value="1"/>
</dbReference>
<name>A0A437S9L0_9FIRM</name>
<dbReference type="Gene3D" id="3.40.190.10">
    <property type="entry name" value="Periplasmic binding protein-like II"/>
    <property type="match status" value="2"/>
</dbReference>
<proteinExistence type="predicted"/>
<feature type="chain" id="PRO_5038776447" evidence="1">
    <location>
        <begin position="25"/>
        <end position="329"/>
    </location>
</feature>
<dbReference type="SUPFAM" id="SSF53850">
    <property type="entry name" value="Periplasmic binding protein-like II"/>
    <property type="match status" value="1"/>
</dbReference>
<dbReference type="EMBL" id="RLIH01000002">
    <property type="protein sequence ID" value="RVU55534.1"/>
    <property type="molecule type" value="Genomic_DNA"/>
</dbReference>
<gene>
    <name evidence="2" type="ORF">EF514_02055</name>
</gene>
<dbReference type="PROSITE" id="PS51257">
    <property type="entry name" value="PROKAR_LIPOPROTEIN"/>
    <property type="match status" value="1"/>
</dbReference>
<dbReference type="Pfam" id="PF12974">
    <property type="entry name" value="Phosphonate-bd"/>
    <property type="match status" value="1"/>
</dbReference>
<dbReference type="PANTHER" id="PTHR30024">
    <property type="entry name" value="ALIPHATIC SULFONATES-BINDING PROTEIN-RELATED"/>
    <property type="match status" value="1"/>
</dbReference>
<keyword evidence="1" id="KW-0732">Signal</keyword>
<evidence type="ECO:0000313" key="3">
    <source>
        <dbReference type="Proteomes" id="UP000288812"/>
    </source>
</evidence>
<dbReference type="PIRSF" id="PIRSF027386">
    <property type="entry name" value="UCP027386_ABC_sbc_TM0202"/>
    <property type="match status" value="1"/>
</dbReference>
<dbReference type="GO" id="GO:0009234">
    <property type="term" value="P:menaquinone biosynthetic process"/>
    <property type="evidence" value="ECO:0007669"/>
    <property type="project" value="UniProtKB-UniPathway"/>
</dbReference>
<organism evidence="2 3">
    <name type="scientific">Anaerosphaera multitolerans</name>
    <dbReference type="NCBI Taxonomy" id="2487351"/>
    <lineage>
        <taxon>Bacteria</taxon>
        <taxon>Bacillati</taxon>
        <taxon>Bacillota</taxon>
        <taxon>Tissierellia</taxon>
        <taxon>Tissierellales</taxon>
        <taxon>Peptoniphilaceae</taxon>
        <taxon>Anaerosphaera</taxon>
    </lineage>
</organism>
<dbReference type="Proteomes" id="UP000288812">
    <property type="component" value="Unassembled WGS sequence"/>
</dbReference>
<keyword evidence="3" id="KW-1185">Reference proteome</keyword>
<dbReference type="OrthoDB" id="9814375at2"/>
<dbReference type="RefSeq" id="WP_127723310.1">
    <property type="nucleotide sequence ID" value="NZ_RLIH01000002.1"/>
</dbReference>
<feature type="signal peptide" evidence="1">
    <location>
        <begin position="1"/>
        <end position="24"/>
    </location>
</feature>
<dbReference type="AlphaFoldDB" id="A0A437S9L0"/>